<dbReference type="AlphaFoldDB" id="A0A8J7GAC1"/>
<sequence>MGRLIRSELLKFRTTDVWWILGLIALVATAGALVVNVFQANASLTDVFMPSSGSTEELESMRAHFVEEHSVRGVAPAVYVSGQFLGLLVAMLLGIGVVRAEFAHRTASVTFLCTPRRAHVIGAKFLASSVLAAVLWAATTALNTIVGIVYFSANGYETGLTYGGTLGSMLLNLFAYAVWAAFGVGFATLLRGGAAAPIVGVVLYLISMPAAFMAFDVFGSMFLDDTTSPHRYALMVALPAAASQVMTTPGEVYRESPAQWVGAAVMIGYGLLSGLIGAYLTRRRDIEC</sequence>
<keyword evidence="3" id="KW-1185">Reference proteome</keyword>
<dbReference type="GO" id="GO:0140359">
    <property type="term" value="F:ABC-type transporter activity"/>
    <property type="evidence" value="ECO:0007669"/>
    <property type="project" value="InterPro"/>
</dbReference>
<feature type="transmembrane region" description="Helical" evidence="1">
    <location>
        <begin position="77"/>
        <end position="98"/>
    </location>
</feature>
<feature type="transmembrane region" description="Helical" evidence="1">
    <location>
        <begin position="125"/>
        <end position="153"/>
    </location>
</feature>
<evidence type="ECO:0000313" key="2">
    <source>
        <dbReference type="EMBL" id="MBG6134679.1"/>
    </source>
</evidence>
<name>A0A8J7GAC1_9ACTN</name>
<protein>
    <submittedName>
        <fullName evidence="2">ABC-type transport system involved in multi-copper enzyme maturation permease subunit</fullName>
    </submittedName>
</protein>
<dbReference type="RefSeq" id="WP_197001887.1">
    <property type="nucleotide sequence ID" value="NZ_BONS01000023.1"/>
</dbReference>
<comment type="caution">
    <text evidence="2">The sequence shown here is derived from an EMBL/GenBank/DDBJ whole genome shotgun (WGS) entry which is preliminary data.</text>
</comment>
<dbReference type="Pfam" id="PF12679">
    <property type="entry name" value="ABC2_membrane_2"/>
    <property type="match status" value="1"/>
</dbReference>
<proteinExistence type="predicted"/>
<feature type="transmembrane region" description="Helical" evidence="1">
    <location>
        <begin position="202"/>
        <end position="223"/>
    </location>
</feature>
<evidence type="ECO:0000256" key="1">
    <source>
        <dbReference type="SAM" id="Phobius"/>
    </source>
</evidence>
<organism evidence="2 3">
    <name type="scientific">Longispora fulva</name>
    <dbReference type="NCBI Taxonomy" id="619741"/>
    <lineage>
        <taxon>Bacteria</taxon>
        <taxon>Bacillati</taxon>
        <taxon>Actinomycetota</taxon>
        <taxon>Actinomycetes</taxon>
        <taxon>Micromonosporales</taxon>
        <taxon>Micromonosporaceae</taxon>
        <taxon>Longispora</taxon>
    </lineage>
</organism>
<gene>
    <name evidence="2" type="ORF">IW245_000873</name>
</gene>
<feature type="transmembrane region" description="Helical" evidence="1">
    <location>
        <begin position="260"/>
        <end position="280"/>
    </location>
</feature>
<dbReference type="EMBL" id="JADOUF010000001">
    <property type="protein sequence ID" value="MBG6134679.1"/>
    <property type="molecule type" value="Genomic_DNA"/>
</dbReference>
<accession>A0A8J7GAC1</accession>
<evidence type="ECO:0000313" key="3">
    <source>
        <dbReference type="Proteomes" id="UP000622552"/>
    </source>
</evidence>
<dbReference type="GO" id="GO:0005886">
    <property type="term" value="C:plasma membrane"/>
    <property type="evidence" value="ECO:0007669"/>
    <property type="project" value="UniProtKB-SubCell"/>
</dbReference>
<keyword evidence="1" id="KW-1133">Transmembrane helix</keyword>
<dbReference type="PANTHER" id="PTHR37305:SF1">
    <property type="entry name" value="MEMBRANE PROTEIN"/>
    <property type="match status" value="1"/>
</dbReference>
<feature type="transmembrane region" description="Helical" evidence="1">
    <location>
        <begin position="20"/>
        <end position="40"/>
    </location>
</feature>
<keyword evidence="1" id="KW-0472">Membrane</keyword>
<reference evidence="2" key="1">
    <citation type="submission" date="2020-11" db="EMBL/GenBank/DDBJ databases">
        <title>Sequencing the genomes of 1000 actinobacteria strains.</title>
        <authorList>
            <person name="Klenk H.-P."/>
        </authorList>
    </citation>
    <scope>NUCLEOTIDE SEQUENCE</scope>
    <source>
        <strain evidence="2">DSM 45356</strain>
    </source>
</reference>
<dbReference type="PANTHER" id="PTHR37305">
    <property type="entry name" value="INTEGRAL MEMBRANE PROTEIN-RELATED"/>
    <property type="match status" value="1"/>
</dbReference>
<keyword evidence="1" id="KW-0812">Transmembrane</keyword>
<feature type="transmembrane region" description="Helical" evidence="1">
    <location>
        <begin position="173"/>
        <end position="190"/>
    </location>
</feature>
<dbReference type="Proteomes" id="UP000622552">
    <property type="component" value="Unassembled WGS sequence"/>
</dbReference>